<protein>
    <submittedName>
        <fullName evidence="2">Uncharacterized protein</fullName>
    </submittedName>
</protein>
<keyword evidence="1" id="KW-0732">Signal</keyword>
<dbReference type="EMBL" id="DUZY01000008">
    <property type="protein sequence ID" value="DAD46705.1"/>
    <property type="molecule type" value="Genomic_DNA"/>
</dbReference>
<gene>
    <name evidence="2" type="ORF">HUJ06_016642</name>
</gene>
<evidence type="ECO:0000256" key="1">
    <source>
        <dbReference type="SAM" id="SignalP"/>
    </source>
</evidence>
<accession>A0A822ZTL7</accession>
<name>A0A822ZTL7_NELNU</name>
<evidence type="ECO:0000313" key="3">
    <source>
        <dbReference type="Proteomes" id="UP000607653"/>
    </source>
</evidence>
<reference evidence="2 3" key="1">
    <citation type="journal article" date="2020" name="Mol. Biol. Evol.">
        <title>Distinct Expression and Methylation Patterns for Genes with Different Fates following a Single Whole-Genome Duplication in Flowering Plants.</title>
        <authorList>
            <person name="Shi T."/>
            <person name="Rahmani R.S."/>
            <person name="Gugger P.F."/>
            <person name="Wang M."/>
            <person name="Li H."/>
            <person name="Zhang Y."/>
            <person name="Li Z."/>
            <person name="Wang Q."/>
            <person name="Van de Peer Y."/>
            <person name="Marchal K."/>
            <person name="Chen J."/>
        </authorList>
    </citation>
    <scope>NUCLEOTIDE SEQUENCE [LARGE SCALE GENOMIC DNA]</scope>
    <source>
        <tissue evidence="2">Leaf</tissue>
    </source>
</reference>
<dbReference type="AlphaFoldDB" id="A0A822ZTL7"/>
<dbReference type="Proteomes" id="UP000607653">
    <property type="component" value="Unassembled WGS sequence"/>
</dbReference>
<evidence type="ECO:0000313" key="2">
    <source>
        <dbReference type="EMBL" id="DAD46705.1"/>
    </source>
</evidence>
<comment type="caution">
    <text evidence="2">The sequence shown here is derived from an EMBL/GenBank/DDBJ whole genome shotgun (WGS) entry which is preliminary data.</text>
</comment>
<feature type="chain" id="PRO_5033002895" evidence="1">
    <location>
        <begin position="18"/>
        <end position="88"/>
    </location>
</feature>
<feature type="signal peptide" evidence="1">
    <location>
        <begin position="1"/>
        <end position="17"/>
    </location>
</feature>
<proteinExistence type="predicted"/>
<sequence>MLHLNLYLACGFSLVDTTLRSLSLGGGKVGLPGNDLGHIDSRSFELLFSIQGEVMAATKINPLAVMVVGEKGKVHCEPHHLLVAQIDS</sequence>
<keyword evidence="3" id="KW-1185">Reference proteome</keyword>
<organism evidence="2 3">
    <name type="scientific">Nelumbo nucifera</name>
    <name type="common">Sacred lotus</name>
    <dbReference type="NCBI Taxonomy" id="4432"/>
    <lineage>
        <taxon>Eukaryota</taxon>
        <taxon>Viridiplantae</taxon>
        <taxon>Streptophyta</taxon>
        <taxon>Embryophyta</taxon>
        <taxon>Tracheophyta</taxon>
        <taxon>Spermatophyta</taxon>
        <taxon>Magnoliopsida</taxon>
        <taxon>Proteales</taxon>
        <taxon>Nelumbonaceae</taxon>
        <taxon>Nelumbo</taxon>
    </lineage>
</organism>